<reference evidence="1 2" key="1">
    <citation type="submission" date="2021-03" db="EMBL/GenBank/DDBJ databases">
        <title>Sequencing the genomes of 1000 actinobacteria strains.</title>
        <authorList>
            <person name="Klenk H.-P."/>
        </authorList>
    </citation>
    <scope>NUCLEOTIDE SEQUENCE [LARGE SCALE GENOMIC DNA]</scope>
    <source>
        <strain evidence="1 2">DSM 40843</strain>
    </source>
</reference>
<evidence type="ECO:0000313" key="1">
    <source>
        <dbReference type="EMBL" id="MBP2363306.1"/>
    </source>
</evidence>
<keyword evidence="2" id="KW-1185">Reference proteome</keyword>
<sequence length="41" mass="4430">MSPGKSEKPEGTSTRRASWAGGIAAFARYMRMDDPIVSVSQ</sequence>
<organism evidence="1 2">
    <name type="scientific">Streptomyces clavifer</name>
    <dbReference type="NCBI Taxonomy" id="68188"/>
    <lineage>
        <taxon>Bacteria</taxon>
        <taxon>Bacillati</taxon>
        <taxon>Actinomycetota</taxon>
        <taxon>Actinomycetes</taxon>
        <taxon>Kitasatosporales</taxon>
        <taxon>Streptomycetaceae</taxon>
        <taxon>Streptomyces</taxon>
    </lineage>
</organism>
<name>A0ABS4VHB7_9ACTN</name>
<dbReference type="EMBL" id="JAGINS010000001">
    <property type="protein sequence ID" value="MBP2363306.1"/>
    <property type="molecule type" value="Genomic_DNA"/>
</dbReference>
<proteinExistence type="predicted"/>
<comment type="caution">
    <text evidence="1">The sequence shown here is derived from an EMBL/GenBank/DDBJ whole genome shotgun (WGS) entry which is preliminary data.</text>
</comment>
<evidence type="ECO:0000313" key="2">
    <source>
        <dbReference type="Proteomes" id="UP001519311"/>
    </source>
</evidence>
<accession>A0ABS4VHB7</accession>
<protein>
    <submittedName>
        <fullName evidence="1">Uncharacterized protein</fullName>
    </submittedName>
</protein>
<dbReference type="Proteomes" id="UP001519311">
    <property type="component" value="Unassembled WGS sequence"/>
</dbReference>
<gene>
    <name evidence="1" type="ORF">JOF59_005706</name>
</gene>